<keyword evidence="2" id="KW-0813">Transport</keyword>
<evidence type="ECO:0000256" key="2">
    <source>
        <dbReference type="ARBA" id="ARBA00022448"/>
    </source>
</evidence>
<evidence type="ECO:0000256" key="6">
    <source>
        <dbReference type="ARBA" id="ARBA00023136"/>
    </source>
</evidence>
<evidence type="ECO:0000256" key="5">
    <source>
        <dbReference type="ARBA" id="ARBA00022989"/>
    </source>
</evidence>
<feature type="transmembrane region" description="Helical" evidence="7">
    <location>
        <begin position="115"/>
        <end position="138"/>
    </location>
</feature>
<comment type="caution">
    <text evidence="9">The sequence shown here is derived from an EMBL/GenBank/DDBJ whole genome shotgun (WGS) entry which is preliminary data.</text>
</comment>
<feature type="transmembrane region" description="Helical" evidence="7">
    <location>
        <begin position="76"/>
        <end position="103"/>
    </location>
</feature>
<dbReference type="InterPro" id="IPR035906">
    <property type="entry name" value="MetI-like_sf"/>
</dbReference>
<evidence type="ECO:0000256" key="3">
    <source>
        <dbReference type="ARBA" id="ARBA00022475"/>
    </source>
</evidence>
<dbReference type="RefSeq" id="WP_236339270.1">
    <property type="nucleotide sequence ID" value="NZ_JAKIJS010000007.1"/>
</dbReference>
<comment type="subcellular location">
    <subcellularLocation>
        <location evidence="1">Cell membrane</location>
        <topology evidence="1">Multi-pass membrane protein</topology>
    </subcellularLocation>
</comment>
<organism evidence="9 10">
    <name type="scientific">Pseudalkalibacillus berkeleyi</name>
    <dbReference type="NCBI Taxonomy" id="1069813"/>
    <lineage>
        <taxon>Bacteria</taxon>
        <taxon>Bacillati</taxon>
        <taxon>Bacillota</taxon>
        <taxon>Bacilli</taxon>
        <taxon>Bacillales</taxon>
        <taxon>Fictibacillaceae</taxon>
        <taxon>Pseudalkalibacillus</taxon>
    </lineage>
</organism>
<dbReference type="Proteomes" id="UP001649381">
    <property type="component" value="Unassembled WGS sequence"/>
</dbReference>
<gene>
    <name evidence="9" type="ORF">L2716_18070</name>
</gene>
<evidence type="ECO:0000256" key="7">
    <source>
        <dbReference type="SAM" id="Phobius"/>
    </source>
</evidence>
<dbReference type="EMBL" id="JAKIJS010000007">
    <property type="protein sequence ID" value="MCF6139624.1"/>
    <property type="molecule type" value="Genomic_DNA"/>
</dbReference>
<accession>A0ABS9H3V3</accession>
<evidence type="ECO:0000313" key="9">
    <source>
        <dbReference type="EMBL" id="MCF6139624.1"/>
    </source>
</evidence>
<keyword evidence="10" id="KW-1185">Reference proteome</keyword>
<proteinExistence type="predicted"/>
<feature type="transmembrane region" description="Helical" evidence="7">
    <location>
        <begin position="256"/>
        <end position="279"/>
    </location>
</feature>
<reference evidence="9 10" key="1">
    <citation type="submission" date="2022-01" db="EMBL/GenBank/DDBJ databases">
        <title>Alkalihalobacillus sp. EGI L200015, a novel bacterium isolated from a salt lake sediment.</title>
        <authorList>
            <person name="Gao L."/>
            <person name="Fang B.-Z."/>
            <person name="Li W.-J."/>
        </authorList>
    </citation>
    <scope>NUCLEOTIDE SEQUENCE [LARGE SCALE GENOMIC DNA]</scope>
    <source>
        <strain evidence="9 10">KCTC 12718</strain>
    </source>
</reference>
<feature type="domain" description="ABC transmembrane type-1" evidence="8">
    <location>
        <begin position="108"/>
        <end position="278"/>
    </location>
</feature>
<keyword evidence="3" id="KW-1003">Cell membrane</keyword>
<dbReference type="SUPFAM" id="SSF161098">
    <property type="entry name" value="MetI-like"/>
    <property type="match status" value="1"/>
</dbReference>
<sequence length="289" mass="32657">MSFLINQLLRFGCIVVGIIMMAGLPNLLPSDGSFTLNWSGYIASIKEVFQGLLNIQEITYSTGGATRALLPQLSGIVSYSLIILIGALLLALVTAGFFTFVTMLIQEKWRGKVKVFTFILESIPDLLIILICQLAIVWLYKQTGLLFFEVASLPGEPIYLLPMVCLSILPMIQYYKVMVSITEIELEKQYVDLAKSKGVYPTMILIYHVLRNALGSLLNYSKTVIWFMLSNLLILEYIFNINGIMSFLLEYLEPTVFALSLLAIFIPIFLFFALGQWLLERFTNEKVVM</sequence>
<keyword evidence="6 7" id="KW-0472">Membrane</keyword>
<dbReference type="PANTHER" id="PTHR30465:SF44">
    <property type="entry name" value="ABC-TYPE DIPEPTIDE_OLIGOPEPTIDE TRANSPORT SYSTEM, PERMEASE COMPONENT"/>
    <property type="match status" value="1"/>
</dbReference>
<evidence type="ECO:0000313" key="10">
    <source>
        <dbReference type="Proteomes" id="UP001649381"/>
    </source>
</evidence>
<evidence type="ECO:0000259" key="8">
    <source>
        <dbReference type="Pfam" id="PF00528"/>
    </source>
</evidence>
<keyword evidence="4 7" id="KW-0812">Transmembrane</keyword>
<dbReference type="Pfam" id="PF00528">
    <property type="entry name" value="BPD_transp_1"/>
    <property type="match status" value="1"/>
</dbReference>
<dbReference type="PANTHER" id="PTHR30465">
    <property type="entry name" value="INNER MEMBRANE ABC TRANSPORTER"/>
    <property type="match status" value="1"/>
</dbReference>
<evidence type="ECO:0000256" key="1">
    <source>
        <dbReference type="ARBA" id="ARBA00004651"/>
    </source>
</evidence>
<keyword evidence="5 7" id="KW-1133">Transmembrane helix</keyword>
<dbReference type="InterPro" id="IPR000515">
    <property type="entry name" value="MetI-like"/>
</dbReference>
<feature type="transmembrane region" description="Helical" evidence="7">
    <location>
        <begin position="224"/>
        <end position="249"/>
    </location>
</feature>
<protein>
    <submittedName>
        <fullName evidence="9">ABC transporter permease subunit</fullName>
    </submittedName>
</protein>
<feature type="transmembrane region" description="Helical" evidence="7">
    <location>
        <begin position="7"/>
        <end position="28"/>
    </location>
</feature>
<evidence type="ECO:0000256" key="4">
    <source>
        <dbReference type="ARBA" id="ARBA00022692"/>
    </source>
</evidence>
<feature type="transmembrane region" description="Helical" evidence="7">
    <location>
        <begin position="158"/>
        <end position="177"/>
    </location>
</feature>
<name>A0ABS9H3V3_9BACL</name>